<accession>A0A2N9LDD5</accession>
<dbReference type="EMBL" id="OKRB01000086">
    <property type="protein sequence ID" value="SPE21035.1"/>
    <property type="molecule type" value="Genomic_DNA"/>
</dbReference>
<dbReference type="Gene3D" id="1.20.1250.20">
    <property type="entry name" value="MFS general substrate transporter like domains"/>
    <property type="match status" value="2"/>
</dbReference>
<keyword evidence="3 5" id="KW-1133">Transmembrane helix</keyword>
<feature type="transmembrane region" description="Helical" evidence="5">
    <location>
        <begin position="227"/>
        <end position="246"/>
    </location>
</feature>
<dbReference type="Proteomes" id="UP000239735">
    <property type="component" value="Unassembled WGS sequence"/>
</dbReference>
<dbReference type="Pfam" id="PF07690">
    <property type="entry name" value="MFS_1"/>
    <property type="match status" value="1"/>
</dbReference>
<feature type="transmembrane region" description="Helical" evidence="5">
    <location>
        <begin position="324"/>
        <end position="346"/>
    </location>
</feature>
<feature type="transmembrane region" description="Helical" evidence="5">
    <location>
        <begin position="266"/>
        <end position="288"/>
    </location>
</feature>
<evidence type="ECO:0000256" key="1">
    <source>
        <dbReference type="ARBA" id="ARBA00004141"/>
    </source>
</evidence>
<dbReference type="AlphaFoldDB" id="A0A2N9LDD5"/>
<sequence>MIEAGELRQAESAGATGDSKGRPWVILTLLFILTVVMFIARQALSVMAPVLRTVFHLSNEAYGRIVSALGFGMMTGEFPVGALMDRLGSRLGLTAVITWWSTATGSFALAGSGLSLGLSQFWKGTGECGAYSGGVKTVTHLFEKKDRTLAIGIFNGGSVIGATLAVPVIVYLLQHYGFRVAFLVPSVAGFAWIPLWWFVYGREPKTRVEEAQPAISFPQMLQKSSSWAVILCRFFIGPVMQFYWYWTPSYLYSARHMTMSQIGFLAWIPFLMGDVGGIAGGWAAGVLLRRGVTVRNTRRILMYGSALVCLLSFVVPYTNGIGPVLTILCITIAADNFLSAHMFAAVTDLFPDYQVGRATGLTGIAGGLSGMLFPLLTGVLVDRISYTPVFLFVGLMPLAGTVALFAVGRKYRMLDKPAAAA</sequence>
<dbReference type="InterPro" id="IPR036259">
    <property type="entry name" value="MFS_trans_sf"/>
</dbReference>
<evidence type="ECO:0000313" key="7">
    <source>
        <dbReference type="EMBL" id="SPE21035.1"/>
    </source>
</evidence>
<dbReference type="PANTHER" id="PTHR11662:SF285">
    <property type="entry name" value="HEXURONATE TRANSPORTER"/>
    <property type="match status" value="1"/>
</dbReference>
<feature type="transmembrane region" description="Helical" evidence="5">
    <location>
        <begin position="24"/>
        <end position="44"/>
    </location>
</feature>
<feature type="transmembrane region" description="Helical" evidence="5">
    <location>
        <begin position="358"/>
        <end position="380"/>
    </location>
</feature>
<dbReference type="GO" id="GO:0016020">
    <property type="term" value="C:membrane"/>
    <property type="evidence" value="ECO:0007669"/>
    <property type="project" value="UniProtKB-SubCell"/>
</dbReference>
<evidence type="ECO:0000259" key="6">
    <source>
        <dbReference type="PROSITE" id="PS50850"/>
    </source>
</evidence>
<feature type="domain" description="Major facilitator superfamily (MFS) profile" evidence="6">
    <location>
        <begin position="26"/>
        <end position="412"/>
    </location>
</feature>
<organism evidence="7 8">
    <name type="scientific">Candidatus Sulfuritelmatomonas gaucii</name>
    <dbReference type="NCBI Taxonomy" id="2043161"/>
    <lineage>
        <taxon>Bacteria</taxon>
        <taxon>Pseudomonadati</taxon>
        <taxon>Acidobacteriota</taxon>
        <taxon>Terriglobia</taxon>
        <taxon>Terriglobales</taxon>
        <taxon>Acidobacteriaceae</taxon>
        <taxon>Candidatus Sulfuritelmatomonas</taxon>
    </lineage>
</organism>
<dbReference type="PROSITE" id="PS50850">
    <property type="entry name" value="MFS"/>
    <property type="match status" value="1"/>
</dbReference>
<proteinExistence type="predicted"/>
<feature type="transmembrane region" description="Helical" evidence="5">
    <location>
        <begin position="300"/>
        <end position="318"/>
    </location>
</feature>
<evidence type="ECO:0000313" key="8">
    <source>
        <dbReference type="Proteomes" id="UP000239735"/>
    </source>
</evidence>
<dbReference type="InterPro" id="IPR050382">
    <property type="entry name" value="MFS_Na/Anion_cotransporter"/>
</dbReference>
<keyword evidence="2 5" id="KW-0812">Transmembrane</keyword>
<feature type="transmembrane region" description="Helical" evidence="5">
    <location>
        <begin position="96"/>
        <end position="116"/>
    </location>
</feature>
<dbReference type="PANTHER" id="PTHR11662">
    <property type="entry name" value="SOLUTE CARRIER FAMILY 17"/>
    <property type="match status" value="1"/>
</dbReference>
<comment type="subcellular location">
    <subcellularLocation>
        <location evidence="1">Membrane</location>
        <topology evidence="1">Multi-pass membrane protein</topology>
    </subcellularLocation>
</comment>
<feature type="transmembrane region" description="Helical" evidence="5">
    <location>
        <begin position="65"/>
        <end position="84"/>
    </location>
</feature>
<dbReference type="InterPro" id="IPR020846">
    <property type="entry name" value="MFS_dom"/>
</dbReference>
<dbReference type="OrthoDB" id="9794076at2"/>
<dbReference type="SUPFAM" id="SSF103473">
    <property type="entry name" value="MFS general substrate transporter"/>
    <property type="match status" value="1"/>
</dbReference>
<evidence type="ECO:0000256" key="5">
    <source>
        <dbReference type="SAM" id="Phobius"/>
    </source>
</evidence>
<dbReference type="GO" id="GO:0015134">
    <property type="term" value="F:hexuronate transmembrane transporter activity"/>
    <property type="evidence" value="ECO:0007669"/>
    <property type="project" value="TreeGrafter"/>
</dbReference>
<reference evidence="8" key="1">
    <citation type="submission" date="2018-02" db="EMBL/GenBank/DDBJ databases">
        <authorList>
            <person name="Hausmann B."/>
        </authorList>
    </citation>
    <scope>NUCLEOTIDE SEQUENCE [LARGE SCALE GENOMIC DNA]</scope>
    <source>
        <strain evidence="8">Peat soil MAG SbA5</strain>
    </source>
</reference>
<feature type="transmembrane region" description="Helical" evidence="5">
    <location>
        <begin position="149"/>
        <end position="174"/>
    </location>
</feature>
<feature type="transmembrane region" description="Helical" evidence="5">
    <location>
        <begin position="180"/>
        <end position="199"/>
    </location>
</feature>
<evidence type="ECO:0000256" key="3">
    <source>
        <dbReference type="ARBA" id="ARBA00022989"/>
    </source>
</evidence>
<name>A0A2N9LDD5_9BACT</name>
<keyword evidence="4 5" id="KW-0472">Membrane</keyword>
<feature type="transmembrane region" description="Helical" evidence="5">
    <location>
        <begin position="386"/>
        <end position="407"/>
    </location>
</feature>
<gene>
    <name evidence="7" type="ORF">SBA5_30242</name>
</gene>
<protein>
    <submittedName>
        <fullName evidence="7">Putative Major facilitator superfamily MFS_1</fullName>
    </submittedName>
</protein>
<evidence type="ECO:0000256" key="4">
    <source>
        <dbReference type="ARBA" id="ARBA00023136"/>
    </source>
</evidence>
<evidence type="ECO:0000256" key="2">
    <source>
        <dbReference type="ARBA" id="ARBA00022692"/>
    </source>
</evidence>
<dbReference type="InterPro" id="IPR011701">
    <property type="entry name" value="MFS"/>
</dbReference>